<dbReference type="AlphaFoldDB" id="A0A1N7KWP4"/>
<protein>
    <submittedName>
        <fullName evidence="1">2'-5' RNA ligase</fullName>
    </submittedName>
</protein>
<dbReference type="EMBL" id="FTOE01000003">
    <property type="protein sequence ID" value="SIS66029.1"/>
    <property type="molecule type" value="Genomic_DNA"/>
</dbReference>
<dbReference type="STRING" id="619304.SAMN05421760_10336"/>
<evidence type="ECO:0000313" key="1">
    <source>
        <dbReference type="EMBL" id="SIS66029.1"/>
    </source>
</evidence>
<dbReference type="RefSeq" id="WP_054341713.1">
    <property type="nucleotide sequence ID" value="NZ_FTOE01000003.1"/>
</dbReference>
<dbReference type="GO" id="GO:0016874">
    <property type="term" value="F:ligase activity"/>
    <property type="evidence" value="ECO:0007669"/>
    <property type="project" value="UniProtKB-KW"/>
</dbReference>
<keyword evidence="2" id="KW-1185">Reference proteome</keyword>
<reference evidence="2" key="1">
    <citation type="submission" date="2017-01" db="EMBL/GenBank/DDBJ databases">
        <authorList>
            <person name="Varghese N."/>
            <person name="Submissions S."/>
        </authorList>
    </citation>
    <scope>NUCLEOTIDE SEQUENCE [LARGE SCALE GENOMIC DNA]</scope>
    <source>
        <strain evidence="2">DSM 22306</strain>
    </source>
</reference>
<dbReference type="SUPFAM" id="SSF55144">
    <property type="entry name" value="LigT-like"/>
    <property type="match status" value="1"/>
</dbReference>
<accession>A0A1N7KWP4</accession>
<keyword evidence="1" id="KW-0436">Ligase</keyword>
<dbReference type="Proteomes" id="UP000185999">
    <property type="component" value="Unassembled WGS sequence"/>
</dbReference>
<proteinExistence type="predicted"/>
<organism evidence="1 2">
    <name type="scientific">Neptunomonas antarctica</name>
    <dbReference type="NCBI Taxonomy" id="619304"/>
    <lineage>
        <taxon>Bacteria</taxon>
        <taxon>Pseudomonadati</taxon>
        <taxon>Pseudomonadota</taxon>
        <taxon>Gammaproteobacteria</taxon>
        <taxon>Oceanospirillales</taxon>
        <taxon>Oceanospirillaceae</taxon>
        <taxon>Neptunomonas</taxon>
    </lineage>
</organism>
<dbReference type="Pfam" id="PF13563">
    <property type="entry name" value="2_5_RNA_ligase2"/>
    <property type="match status" value="1"/>
</dbReference>
<dbReference type="OrthoDB" id="5540889at2"/>
<name>A0A1N7KWP4_9GAMM</name>
<dbReference type="Gene3D" id="3.90.1140.10">
    <property type="entry name" value="Cyclic phosphodiesterase"/>
    <property type="match status" value="1"/>
</dbReference>
<evidence type="ECO:0000313" key="2">
    <source>
        <dbReference type="Proteomes" id="UP000185999"/>
    </source>
</evidence>
<gene>
    <name evidence="1" type="ORF">SAMN05421760_10336</name>
</gene>
<dbReference type="InterPro" id="IPR009097">
    <property type="entry name" value="Cyclic_Pdiesterase"/>
</dbReference>
<sequence>MFSEFLNLDTTYPAALHDFSEWHKGIKYFGFWAIEISTPDCQNKIRTHQEDLSDKLHAYYLRQPHITLVASGLLSDNYFHQDLITRQVEQIKKSNIKSFSLQLSGCNSFATCPYLSVRDPLGRLDSIRECLNNISEENDSGKYTPHVTLGFYNKAYKTSDIVKDISELSSNDIEFTVNEVVFAQYETRDVQGPYQVLHRITLERRKGSFYTDPKYLRIR</sequence>